<keyword evidence="3" id="KW-0288">FMN</keyword>
<dbReference type="PANTHER" id="PTHR45936:SF1">
    <property type="entry name" value="TRNA-DIHYDROURIDINE(20) SYNTHASE [NAD(P)+]-LIKE"/>
    <property type="match status" value="1"/>
</dbReference>
<comment type="cofactor">
    <cofactor evidence="1">
        <name>FMN</name>
        <dbReference type="ChEBI" id="CHEBI:58210"/>
    </cofactor>
</comment>
<evidence type="ECO:0000259" key="6">
    <source>
        <dbReference type="SMART" id="SM00358"/>
    </source>
</evidence>
<keyword evidence="7" id="KW-1185">Reference proteome</keyword>
<dbReference type="InterPro" id="IPR044463">
    <property type="entry name" value="DUS2_DSRM"/>
</dbReference>
<name>A0ABM1B406_LIMPO</name>
<dbReference type="Pfam" id="PF01207">
    <property type="entry name" value="Dus"/>
    <property type="match status" value="1"/>
</dbReference>
<dbReference type="InterPro" id="IPR018517">
    <property type="entry name" value="tRNA_hU_synthase_CS"/>
</dbReference>
<evidence type="ECO:0000256" key="2">
    <source>
        <dbReference type="ARBA" id="ARBA00022630"/>
    </source>
</evidence>
<dbReference type="CDD" id="cd19871">
    <property type="entry name" value="DSRM_DUS2L"/>
    <property type="match status" value="1"/>
</dbReference>
<keyword evidence="5" id="KW-0560">Oxidoreductase</keyword>
<dbReference type="CDD" id="cd02801">
    <property type="entry name" value="DUS_like_FMN"/>
    <property type="match status" value="1"/>
</dbReference>
<keyword evidence="4" id="KW-0819">tRNA processing</keyword>
<sequence>MEQVSLRLKFDNKIILAPMVRVGTLPMRLLALDFGADIVFTEELIDYRLLKCQRFTNKILGTIDYIDDDENIVFRTCSKERNKVVLQMGTCDPGRALVVAKMVEKDVAGIDVNMGCPKEFSIKGGMGAALLKQPDKVYNILSTLVRGVSCSVTCKMRVLPELEDTIALAKLIESTGVAALTVHGRTKEERPQHQNRTHVIQAVAAALSIPVIANGGSGEISCYSDIEKFRRATNASSVAIARQAEWNCSIFRPEGKLPLDEIILAYLKYAIDYDNNVINTKYCIQQMLGSLQETLRGKAFLNAQQVHEICELWGMKEYLQTKQKEFEDRAEKLRKLHARGNDDTLTLKRRKIGEDEVWELEARFIRNMFDLSDLPKSLLLDWTRRNGCDLPRYITEQTEKSFKAVVSVNGKKYSSTHLEKNKKNAEQAAALVAVFHLGLVDENKIKGRPIGISLAADQVKITGDSAAPLDTVVCSCQHRNSDSEKNQKAFCLKSDHANSSDNICQSFTESNELYINKKATFVSKENTGKWKYGTFDPKLTKNDTSHLTEIQARALENSGETVKTYTECNHNLQR</sequence>
<evidence type="ECO:0000256" key="1">
    <source>
        <dbReference type="ARBA" id="ARBA00001917"/>
    </source>
</evidence>
<evidence type="ECO:0000256" key="3">
    <source>
        <dbReference type="ARBA" id="ARBA00022643"/>
    </source>
</evidence>
<dbReference type="GeneID" id="106459298"/>
<proteinExistence type="predicted"/>
<dbReference type="Gene3D" id="3.20.20.70">
    <property type="entry name" value="Aldolase class I"/>
    <property type="match status" value="1"/>
</dbReference>
<evidence type="ECO:0000256" key="5">
    <source>
        <dbReference type="ARBA" id="ARBA00023002"/>
    </source>
</evidence>
<accession>A0ABM1B406</accession>
<dbReference type="InterPro" id="IPR014720">
    <property type="entry name" value="dsRBD_dom"/>
</dbReference>
<organism evidence="7 8">
    <name type="scientific">Limulus polyphemus</name>
    <name type="common">Atlantic horseshoe crab</name>
    <dbReference type="NCBI Taxonomy" id="6850"/>
    <lineage>
        <taxon>Eukaryota</taxon>
        <taxon>Metazoa</taxon>
        <taxon>Ecdysozoa</taxon>
        <taxon>Arthropoda</taxon>
        <taxon>Chelicerata</taxon>
        <taxon>Merostomata</taxon>
        <taxon>Xiphosura</taxon>
        <taxon>Limulidae</taxon>
        <taxon>Limulus</taxon>
    </lineage>
</organism>
<dbReference type="RefSeq" id="XP_013774363.1">
    <property type="nucleotide sequence ID" value="XM_013918909.2"/>
</dbReference>
<evidence type="ECO:0000313" key="7">
    <source>
        <dbReference type="Proteomes" id="UP000694941"/>
    </source>
</evidence>
<feature type="domain" description="DRBM" evidence="6">
    <location>
        <begin position="375"/>
        <end position="438"/>
    </location>
</feature>
<keyword evidence="2" id="KW-0285">Flavoprotein</keyword>
<evidence type="ECO:0000256" key="4">
    <source>
        <dbReference type="ARBA" id="ARBA00022694"/>
    </source>
</evidence>
<protein>
    <submittedName>
        <fullName evidence="8">tRNA-dihydrouridine(20) synthase [NAD(P)+]-like isoform X1</fullName>
    </submittedName>
</protein>
<evidence type="ECO:0000313" key="8">
    <source>
        <dbReference type="RefSeq" id="XP_013774363.1"/>
    </source>
</evidence>
<dbReference type="SMART" id="SM00358">
    <property type="entry name" value="DSRM"/>
    <property type="match status" value="1"/>
</dbReference>
<dbReference type="Proteomes" id="UP000694941">
    <property type="component" value="Unplaced"/>
</dbReference>
<dbReference type="InterPro" id="IPR052582">
    <property type="entry name" value="tRNA-DUS-like"/>
</dbReference>
<gene>
    <name evidence="8" type="primary">LOC106459298</name>
</gene>
<dbReference type="InterPro" id="IPR035587">
    <property type="entry name" value="DUS-like_FMN-bd"/>
</dbReference>
<dbReference type="Pfam" id="PF00035">
    <property type="entry name" value="dsrm"/>
    <property type="match status" value="1"/>
</dbReference>
<dbReference type="SUPFAM" id="SSF54768">
    <property type="entry name" value="dsRNA-binding domain-like"/>
    <property type="match status" value="1"/>
</dbReference>
<dbReference type="SUPFAM" id="SSF51395">
    <property type="entry name" value="FMN-linked oxidoreductases"/>
    <property type="match status" value="1"/>
</dbReference>
<dbReference type="Gene3D" id="3.30.160.20">
    <property type="match status" value="1"/>
</dbReference>
<reference evidence="8" key="1">
    <citation type="submission" date="2025-08" db="UniProtKB">
        <authorList>
            <consortium name="RefSeq"/>
        </authorList>
    </citation>
    <scope>IDENTIFICATION</scope>
    <source>
        <tissue evidence="8">Muscle</tissue>
    </source>
</reference>
<dbReference type="PANTHER" id="PTHR45936">
    <property type="entry name" value="TRNA-DIHYDROURIDINE(20) SYNTHASE [NAD(P)+]-LIKE"/>
    <property type="match status" value="1"/>
</dbReference>
<dbReference type="PROSITE" id="PS01136">
    <property type="entry name" value="UPF0034"/>
    <property type="match status" value="1"/>
</dbReference>
<dbReference type="InterPro" id="IPR013785">
    <property type="entry name" value="Aldolase_TIM"/>
</dbReference>